<organism evidence="3 4">
    <name type="scientific">Zizania palustris</name>
    <name type="common">Northern wild rice</name>
    <dbReference type="NCBI Taxonomy" id="103762"/>
    <lineage>
        <taxon>Eukaryota</taxon>
        <taxon>Viridiplantae</taxon>
        <taxon>Streptophyta</taxon>
        <taxon>Embryophyta</taxon>
        <taxon>Tracheophyta</taxon>
        <taxon>Spermatophyta</taxon>
        <taxon>Magnoliopsida</taxon>
        <taxon>Liliopsida</taxon>
        <taxon>Poales</taxon>
        <taxon>Poaceae</taxon>
        <taxon>BOP clade</taxon>
        <taxon>Oryzoideae</taxon>
        <taxon>Oryzeae</taxon>
        <taxon>Zizaniinae</taxon>
        <taxon>Zizania</taxon>
    </lineage>
</organism>
<reference evidence="3" key="1">
    <citation type="journal article" date="2021" name="bioRxiv">
        <title>Whole Genome Assembly and Annotation of Northern Wild Rice, Zizania palustris L., Supports a Whole Genome Duplication in the Zizania Genus.</title>
        <authorList>
            <person name="Haas M."/>
            <person name="Kono T."/>
            <person name="Macchietto M."/>
            <person name="Millas R."/>
            <person name="McGilp L."/>
            <person name="Shao M."/>
            <person name="Duquette J."/>
            <person name="Hirsch C.N."/>
            <person name="Kimball J."/>
        </authorList>
    </citation>
    <scope>NUCLEOTIDE SEQUENCE</scope>
    <source>
        <tissue evidence="3">Fresh leaf tissue</tissue>
    </source>
</reference>
<evidence type="ECO:0000259" key="2">
    <source>
        <dbReference type="Pfam" id="PF24173"/>
    </source>
</evidence>
<dbReference type="PANTHER" id="PTHR18460:SF3">
    <property type="entry name" value="TELO2-INTERACTING PROTEIN 1 HOMOLOG"/>
    <property type="match status" value="1"/>
</dbReference>
<evidence type="ECO:0000313" key="3">
    <source>
        <dbReference type="EMBL" id="KAG8092662.1"/>
    </source>
</evidence>
<dbReference type="OrthoDB" id="49511at2759"/>
<dbReference type="InterPro" id="IPR052587">
    <property type="entry name" value="TELO2-interacting_protein_1"/>
</dbReference>
<sequence>MEAAAAAAAASDETLAAIFVQLKPHNVALLDFIRSRTPASKSAATSSLRAMAAVLRSAPVPTLQLCFDYTVFPLLLLLDAAVQCRKEGNAPGKIAGEFDISDAIGEGGLACLEVLLTKCRLTSVNQMVALLKKLTFGAMLSPSEASEEFRQGIIRCFRAMILQLYPCLDRSCSCKKATALPTTLFITGLEVSTIVHQKYSTQPEECLLAFLQSQDASAAVGHWLSLLLQSSELEASRGHRGSADVRKESLIALRVLISKVGSADALAFFLPGLVSRLGKVLYTSKNMISGAAGSALSIEQAVLGLTEALMIVLNDKENLSGLGILSVENSIRCSGSGETTEDLIANVSNTSSDRRALHVKRTKKWLEETASNVDKLLSTTFPHLSIHSSEKVRRSVVNGVRGLLSSCCYTLKKSKTLLVECLCVLACDDAAAVSEAAQESLDNLFMQGQRIITEDDVSHIFTRLVEKLPQVVLGSEEITAISHARRLLALTFMQALSFWQIIFIVLRLLLLVSLTV</sequence>
<proteinExistence type="predicted"/>
<dbReference type="AlphaFoldDB" id="A0A8J5WPA3"/>
<keyword evidence="4" id="KW-1185">Reference proteome</keyword>
<dbReference type="EMBL" id="JAAALK010000080">
    <property type="protein sequence ID" value="KAG8092662.1"/>
    <property type="molecule type" value="Genomic_DNA"/>
</dbReference>
<feature type="domain" description="TTI1 N-terminal TPR" evidence="2">
    <location>
        <begin position="212"/>
        <end position="429"/>
    </location>
</feature>
<gene>
    <name evidence="3" type="ORF">GUJ93_ZPchr0012g21621</name>
</gene>
<dbReference type="PANTHER" id="PTHR18460">
    <property type="entry name" value="TEL2 INTERACTING PROTEIN 1 TTI1 FAMILY MEMBER"/>
    <property type="match status" value="1"/>
</dbReference>
<keyword evidence="1" id="KW-0472">Membrane</keyword>
<dbReference type="GO" id="GO:0005737">
    <property type="term" value="C:cytoplasm"/>
    <property type="evidence" value="ECO:0007669"/>
    <property type="project" value="TreeGrafter"/>
</dbReference>
<reference evidence="3" key="2">
    <citation type="submission" date="2021-02" db="EMBL/GenBank/DDBJ databases">
        <authorList>
            <person name="Kimball J.A."/>
            <person name="Haas M.W."/>
            <person name="Macchietto M."/>
            <person name="Kono T."/>
            <person name="Duquette J."/>
            <person name="Shao M."/>
        </authorList>
    </citation>
    <scope>NUCLEOTIDE SEQUENCE</scope>
    <source>
        <tissue evidence="3">Fresh leaf tissue</tissue>
    </source>
</reference>
<evidence type="ECO:0000256" key="1">
    <source>
        <dbReference type="SAM" id="Phobius"/>
    </source>
</evidence>
<accession>A0A8J5WPA3</accession>
<dbReference type="Proteomes" id="UP000729402">
    <property type="component" value="Unassembled WGS sequence"/>
</dbReference>
<keyword evidence="1" id="KW-1133">Transmembrane helix</keyword>
<dbReference type="Pfam" id="PF24173">
    <property type="entry name" value="TPR_TTI1_N"/>
    <property type="match status" value="1"/>
</dbReference>
<dbReference type="InterPro" id="IPR057566">
    <property type="entry name" value="TPR_TTI1_N"/>
</dbReference>
<comment type="caution">
    <text evidence="3">The sequence shown here is derived from an EMBL/GenBank/DDBJ whole genome shotgun (WGS) entry which is preliminary data.</text>
</comment>
<keyword evidence="1" id="KW-0812">Transmembrane</keyword>
<protein>
    <recommendedName>
        <fullName evidence="2">TTI1 N-terminal TPR domain-containing protein</fullName>
    </recommendedName>
</protein>
<evidence type="ECO:0000313" key="4">
    <source>
        <dbReference type="Proteomes" id="UP000729402"/>
    </source>
</evidence>
<feature type="transmembrane region" description="Helical" evidence="1">
    <location>
        <begin position="487"/>
        <end position="510"/>
    </location>
</feature>
<name>A0A8J5WPA3_ZIZPA</name>